<sequence>MRKRAVFGSIVSSAAVLAVGWQIGVHDTATTTLSDAAPASAGGTPKASAAPSTAASAAPKATATPTPAQTAGPATPATAAATPSAAAEAPAASAAPSPAAAAPAPAPAPTAVDQNFTGSLISTRYGTIQVQITVNSGKITEVTALKLTDDGGRSVQISARAAPVLRSEVLSAQSANVASVSGATYTSDGYLQSVQSALDQAGL</sequence>
<dbReference type="RefSeq" id="WP_307827016.1">
    <property type="nucleotide sequence ID" value="NZ_BAAAHT010000018.1"/>
</dbReference>
<dbReference type="Proteomes" id="UP000776164">
    <property type="component" value="Unassembled WGS sequence"/>
</dbReference>
<protein>
    <submittedName>
        <fullName evidence="4">Uncharacterized protein with FMN-binding domain</fullName>
    </submittedName>
</protein>
<dbReference type="EMBL" id="JAFBBU010000001">
    <property type="protein sequence ID" value="MBM7470911.1"/>
    <property type="molecule type" value="Genomic_DNA"/>
</dbReference>
<dbReference type="Gene3D" id="3.90.1010.20">
    <property type="match status" value="1"/>
</dbReference>
<dbReference type="SMART" id="SM00900">
    <property type="entry name" value="FMN_bind"/>
    <property type="match status" value="1"/>
</dbReference>
<evidence type="ECO:0000256" key="2">
    <source>
        <dbReference type="SAM" id="SignalP"/>
    </source>
</evidence>
<keyword evidence="2" id="KW-0732">Signal</keyword>
<feature type="signal peptide" evidence="2">
    <location>
        <begin position="1"/>
        <end position="18"/>
    </location>
</feature>
<feature type="chain" id="PRO_5045363007" evidence="2">
    <location>
        <begin position="19"/>
        <end position="203"/>
    </location>
</feature>
<evidence type="ECO:0000256" key="1">
    <source>
        <dbReference type="SAM" id="MobiDB-lite"/>
    </source>
</evidence>
<evidence type="ECO:0000313" key="5">
    <source>
        <dbReference type="Proteomes" id="UP000776164"/>
    </source>
</evidence>
<organism evidence="4 5">
    <name type="scientific">Subtercola frigoramans</name>
    <dbReference type="NCBI Taxonomy" id="120298"/>
    <lineage>
        <taxon>Bacteria</taxon>
        <taxon>Bacillati</taxon>
        <taxon>Actinomycetota</taxon>
        <taxon>Actinomycetes</taxon>
        <taxon>Micrococcales</taxon>
        <taxon>Microbacteriaceae</taxon>
        <taxon>Subtercola</taxon>
    </lineage>
</organism>
<feature type="region of interest" description="Disordered" evidence="1">
    <location>
        <begin position="36"/>
        <end position="109"/>
    </location>
</feature>
<dbReference type="Pfam" id="PF04205">
    <property type="entry name" value="FMN_bind"/>
    <property type="match status" value="1"/>
</dbReference>
<accession>A0ABS2L353</accession>
<reference evidence="4 5" key="1">
    <citation type="submission" date="2021-01" db="EMBL/GenBank/DDBJ databases">
        <title>Sequencing the genomes of 1000 actinobacteria strains.</title>
        <authorList>
            <person name="Klenk H.-P."/>
        </authorList>
    </citation>
    <scope>NUCLEOTIDE SEQUENCE [LARGE SCALE GENOMIC DNA]</scope>
    <source>
        <strain evidence="4 5">DSM 13057</strain>
    </source>
</reference>
<feature type="domain" description="FMN-binding" evidence="3">
    <location>
        <begin position="124"/>
        <end position="201"/>
    </location>
</feature>
<dbReference type="InterPro" id="IPR007329">
    <property type="entry name" value="FMN-bd"/>
</dbReference>
<proteinExistence type="predicted"/>
<evidence type="ECO:0000259" key="3">
    <source>
        <dbReference type="SMART" id="SM00900"/>
    </source>
</evidence>
<feature type="compositionally biased region" description="Low complexity" evidence="1">
    <location>
        <begin position="44"/>
        <end position="103"/>
    </location>
</feature>
<gene>
    <name evidence="4" type="ORF">JOE66_000545</name>
</gene>
<evidence type="ECO:0000313" key="4">
    <source>
        <dbReference type="EMBL" id="MBM7470911.1"/>
    </source>
</evidence>
<name>A0ABS2L353_9MICO</name>
<comment type="caution">
    <text evidence="4">The sequence shown here is derived from an EMBL/GenBank/DDBJ whole genome shotgun (WGS) entry which is preliminary data.</text>
</comment>
<keyword evidence="5" id="KW-1185">Reference proteome</keyword>